<feature type="region of interest" description="Disordered" evidence="1">
    <location>
        <begin position="304"/>
        <end position="348"/>
    </location>
</feature>
<dbReference type="AlphaFoldDB" id="A0A1Y2ELH1"/>
<evidence type="ECO:0000313" key="3">
    <source>
        <dbReference type="Proteomes" id="UP000193689"/>
    </source>
</evidence>
<proteinExistence type="predicted"/>
<reference evidence="2 3" key="1">
    <citation type="submission" date="2016-07" db="EMBL/GenBank/DDBJ databases">
        <title>Pervasive Adenine N6-methylation of Active Genes in Fungi.</title>
        <authorList>
            <consortium name="DOE Joint Genome Institute"/>
            <person name="Mondo S.J."/>
            <person name="Dannebaum R.O."/>
            <person name="Kuo R.C."/>
            <person name="Labutti K."/>
            <person name="Haridas S."/>
            <person name="Kuo A."/>
            <person name="Salamov A."/>
            <person name="Ahrendt S.R."/>
            <person name="Lipzen A."/>
            <person name="Sullivan W."/>
            <person name="Andreopoulos W.B."/>
            <person name="Clum A."/>
            <person name="Lindquist E."/>
            <person name="Daum C."/>
            <person name="Ramamoorthy G.K."/>
            <person name="Gryganskyi A."/>
            <person name="Culley D."/>
            <person name="Magnuson J.K."/>
            <person name="James T.Y."/>
            <person name="O'Malley M.A."/>
            <person name="Stajich J.E."/>
            <person name="Spatafora J.W."/>
            <person name="Visel A."/>
            <person name="Grigoriev I.V."/>
        </authorList>
    </citation>
    <scope>NUCLEOTIDE SEQUENCE [LARGE SCALE GENOMIC DNA]</scope>
    <source>
        <strain evidence="2 3">CBS 129021</strain>
    </source>
</reference>
<gene>
    <name evidence="2" type="ORF">BCR38DRAFT_418977</name>
</gene>
<dbReference type="RefSeq" id="XP_040721718.1">
    <property type="nucleotide sequence ID" value="XM_040859269.1"/>
</dbReference>
<keyword evidence="3" id="KW-1185">Reference proteome</keyword>
<sequence length="498" mass="55685">MKEAIASFGRETLAWEWMKNRLITAAHDALCTAVDGVSQLMKVAPEGSWAGLKAPDYLDLLDQCEPGIPITAAEYRENLQSIGPADSVGGDYVLCTARDARSLIDDLGPPRVPILVPPEWNISHGWFEGGTRNEPSDSDLFEKFFSWVKVLDQPMDVTNPFAQATDEFQLPEKMPPNDIEALFKRQVFDKAMGPINLLEIRSRDDNPVSPCLAELSDFKLMRDLRSLPDVTGADKVKAKAADLSWSFQICGQKGVFSEPHIDHHGVTTTITVQAGEKLWPIYSRNSAQALESWIEQHDEYILSQNKTGNGNGNRNRNGKDNGYTNGNTSDEDMQSQKGDGPENGNLDVQEEGRWTALYLRRGGLLIQPPGTLHAPYSPTNVLCSGTMHIDTRGLVKSAELSVLETKHPNITNEEPAMEYANCMIQAARMWRRMVVGLRWLPDEDRKRFLQLLQEYMDGLEPPACCVKPKRGAHDRSCKVPKLRKILLEEKATDNRTAR</sequence>
<dbReference type="GeneID" id="63775481"/>
<comment type="caution">
    <text evidence="2">The sequence shown here is derived from an EMBL/GenBank/DDBJ whole genome shotgun (WGS) entry which is preliminary data.</text>
</comment>
<dbReference type="EMBL" id="MCFJ01000001">
    <property type="protein sequence ID" value="ORY72126.1"/>
    <property type="molecule type" value="Genomic_DNA"/>
</dbReference>
<dbReference type="STRING" id="1141098.A0A1Y2ELH1"/>
<dbReference type="SUPFAM" id="SSF51197">
    <property type="entry name" value="Clavaminate synthase-like"/>
    <property type="match status" value="1"/>
</dbReference>
<name>A0A1Y2ELH1_9PEZI</name>
<protein>
    <recommendedName>
        <fullName evidence="4">JmjC domain-containing protein</fullName>
    </recommendedName>
</protein>
<evidence type="ECO:0000313" key="2">
    <source>
        <dbReference type="EMBL" id="ORY72126.1"/>
    </source>
</evidence>
<dbReference type="Proteomes" id="UP000193689">
    <property type="component" value="Unassembled WGS sequence"/>
</dbReference>
<evidence type="ECO:0000256" key="1">
    <source>
        <dbReference type="SAM" id="MobiDB-lite"/>
    </source>
</evidence>
<dbReference type="Gene3D" id="2.60.120.650">
    <property type="entry name" value="Cupin"/>
    <property type="match status" value="1"/>
</dbReference>
<dbReference type="OrthoDB" id="4161428at2759"/>
<dbReference type="InParanoid" id="A0A1Y2ELH1"/>
<evidence type="ECO:0008006" key="4">
    <source>
        <dbReference type="Google" id="ProtNLM"/>
    </source>
</evidence>
<feature type="compositionally biased region" description="Low complexity" evidence="1">
    <location>
        <begin position="305"/>
        <end position="315"/>
    </location>
</feature>
<accession>A0A1Y2ELH1</accession>
<organism evidence="2 3">
    <name type="scientific">Pseudomassariella vexata</name>
    <dbReference type="NCBI Taxonomy" id="1141098"/>
    <lineage>
        <taxon>Eukaryota</taxon>
        <taxon>Fungi</taxon>
        <taxon>Dikarya</taxon>
        <taxon>Ascomycota</taxon>
        <taxon>Pezizomycotina</taxon>
        <taxon>Sordariomycetes</taxon>
        <taxon>Xylariomycetidae</taxon>
        <taxon>Amphisphaeriales</taxon>
        <taxon>Pseudomassariaceae</taxon>
        <taxon>Pseudomassariella</taxon>
    </lineage>
</organism>